<sequence length="251" mass="26948">MTEGVLEFGALLERLMHHRTLGAAALPAAAGADPEELQAVLAGRPPTGRLLRDLGPVLGLHAADLFVLAGQPVPDDLTPVTRNPNWSVSRVVYNMMVMPAEMRRPLLDAIRAQPVVRRKGRGGIDRPYHRYEPGFGAVLLQLTHSRNLTWMCTARALYAVTGGRIYLSASTIGGVGDGTVDATPELVAGFAGVLGIPAPDLAALGGIRLPDDLPPLHSRAAYVAAVIWEARRLTTAQLQEVYRTSHHLADR</sequence>
<proteinExistence type="predicted"/>
<dbReference type="AlphaFoldDB" id="A0AAU8JPL3"/>
<protein>
    <recommendedName>
        <fullName evidence="2">HTH cro/C1-type domain-containing protein</fullName>
    </recommendedName>
</protein>
<dbReference type="RefSeq" id="WP_354637421.1">
    <property type="nucleotide sequence ID" value="NZ_CP159872.1"/>
</dbReference>
<reference evidence="1" key="1">
    <citation type="submission" date="2024-06" db="EMBL/GenBank/DDBJ databases">
        <title>The genome sequences of Kitasatospora sp. strain HUAS MG31.</title>
        <authorList>
            <person name="Mo P."/>
        </authorList>
    </citation>
    <scope>NUCLEOTIDE SEQUENCE</scope>
    <source>
        <strain evidence="1">HUAS MG31</strain>
    </source>
</reference>
<dbReference type="EMBL" id="CP159872">
    <property type="protein sequence ID" value="XCM77727.1"/>
    <property type="molecule type" value="Genomic_DNA"/>
</dbReference>
<name>A0AAU8JPL3_9ACTN</name>
<evidence type="ECO:0008006" key="2">
    <source>
        <dbReference type="Google" id="ProtNLM"/>
    </source>
</evidence>
<organism evidence="1">
    <name type="scientific">Kitasatospora camelliae</name>
    <dbReference type="NCBI Taxonomy" id="3156397"/>
    <lineage>
        <taxon>Bacteria</taxon>
        <taxon>Bacillati</taxon>
        <taxon>Actinomycetota</taxon>
        <taxon>Actinomycetes</taxon>
        <taxon>Kitasatosporales</taxon>
        <taxon>Streptomycetaceae</taxon>
        <taxon>Kitasatospora</taxon>
    </lineage>
</organism>
<dbReference type="KEGG" id="kcm:ABWK59_01625"/>
<accession>A0AAU8JPL3</accession>
<evidence type="ECO:0000313" key="1">
    <source>
        <dbReference type="EMBL" id="XCM77727.1"/>
    </source>
</evidence>
<gene>
    <name evidence="1" type="ORF">ABWK59_01625</name>
</gene>